<name>A0A0N0XK19_9NEIS</name>
<organism evidence="1 2">
    <name type="scientific">Amantichitinum ursilacus</name>
    <dbReference type="NCBI Taxonomy" id="857265"/>
    <lineage>
        <taxon>Bacteria</taxon>
        <taxon>Pseudomonadati</taxon>
        <taxon>Pseudomonadota</taxon>
        <taxon>Betaproteobacteria</taxon>
        <taxon>Neisseriales</taxon>
        <taxon>Chitinibacteraceae</taxon>
        <taxon>Amantichitinum</taxon>
    </lineage>
</organism>
<dbReference type="STRING" id="857265.WG78_06405"/>
<accession>A0A0N0XK19</accession>
<evidence type="ECO:0000313" key="1">
    <source>
        <dbReference type="EMBL" id="KPC54259.1"/>
    </source>
</evidence>
<protein>
    <submittedName>
        <fullName evidence="1">Uncharacterized protein</fullName>
    </submittedName>
</protein>
<dbReference type="Proteomes" id="UP000037939">
    <property type="component" value="Unassembled WGS sequence"/>
</dbReference>
<dbReference type="EMBL" id="LAQT01000003">
    <property type="protein sequence ID" value="KPC54259.1"/>
    <property type="molecule type" value="Genomic_DNA"/>
</dbReference>
<proteinExistence type="predicted"/>
<sequence length="76" mass="8566">MTERNKELQSWASEMLADVDISALPIFDAAEFLDDEAVIAAYLAETHKAGDVVLLDNALKTIERARAWHQLPRQIE</sequence>
<keyword evidence="2" id="KW-1185">Reference proteome</keyword>
<gene>
    <name evidence="1" type="ORF">WG78_06405</name>
</gene>
<evidence type="ECO:0000313" key="2">
    <source>
        <dbReference type="Proteomes" id="UP000037939"/>
    </source>
</evidence>
<dbReference type="OrthoDB" id="9798416at2"/>
<comment type="caution">
    <text evidence="1">The sequence shown here is derived from an EMBL/GenBank/DDBJ whole genome shotgun (WGS) entry which is preliminary data.</text>
</comment>
<dbReference type="RefSeq" id="WP_152969090.1">
    <property type="nucleotide sequence ID" value="NZ_LAQT01000003.1"/>
</dbReference>
<dbReference type="AlphaFoldDB" id="A0A0N0XK19"/>
<reference evidence="1 2" key="1">
    <citation type="submission" date="2015-07" db="EMBL/GenBank/DDBJ databases">
        <title>Draft genome sequence of the Amantichitinum ursilacus IGB-41, a new chitin-degrading bacterium.</title>
        <authorList>
            <person name="Kirstahler P."/>
            <person name="Guenther M."/>
            <person name="Grumaz C."/>
            <person name="Rupp S."/>
            <person name="Zibek S."/>
            <person name="Sohn K."/>
        </authorList>
    </citation>
    <scope>NUCLEOTIDE SEQUENCE [LARGE SCALE GENOMIC DNA]</scope>
    <source>
        <strain evidence="1 2">IGB-41</strain>
    </source>
</reference>